<reference evidence="1 2" key="1">
    <citation type="submission" date="2022-03" db="EMBL/GenBank/DDBJ databases">
        <title>Novel taxa within the pig intestine.</title>
        <authorList>
            <person name="Wylensek D."/>
            <person name="Bishof K."/>
            <person name="Afrizal A."/>
            <person name="Clavel T."/>
        </authorList>
    </citation>
    <scope>NUCLEOTIDE SEQUENCE [LARGE SCALE GENOMIC DNA]</scope>
    <source>
        <strain evidence="1 2">Cla-KB-P134</strain>
    </source>
</reference>
<dbReference type="RefSeq" id="WP_320326401.1">
    <property type="nucleotide sequence ID" value="NZ_JALBUS010000019.1"/>
</dbReference>
<keyword evidence="2" id="KW-1185">Reference proteome</keyword>
<protein>
    <recommendedName>
        <fullName evidence="3">Transcriptional regulator</fullName>
    </recommendedName>
</protein>
<name>A0ABU4WRL0_9FIRM</name>
<accession>A0ABU4WRL0</accession>
<dbReference type="Proteomes" id="UP001285244">
    <property type="component" value="Unassembled WGS sequence"/>
</dbReference>
<evidence type="ECO:0008006" key="3">
    <source>
        <dbReference type="Google" id="ProtNLM"/>
    </source>
</evidence>
<gene>
    <name evidence="1" type="ORF">MOZ64_09930</name>
</gene>
<evidence type="ECO:0000313" key="1">
    <source>
        <dbReference type="EMBL" id="MDX8418150.1"/>
    </source>
</evidence>
<dbReference type="EMBL" id="JALBUS010000019">
    <property type="protein sequence ID" value="MDX8418150.1"/>
    <property type="molecule type" value="Genomic_DNA"/>
</dbReference>
<sequence>MTRLSEILQSKLNQKNWGYRQLSARSRLSEFYIDNLMNNKGIFIPYYVSRQLYRAFPDEDWQKICEEEMQARNIH</sequence>
<proteinExistence type="predicted"/>
<organism evidence="1 2">
    <name type="scientific">Absicoccus intestinalis</name>
    <dbReference type="NCBI Taxonomy" id="2926319"/>
    <lineage>
        <taxon>Bacteria</taxon>
        <taxon>Bacillati</taxon>
        <taxon>Bacillota</taxon>
        <taxon>Erysipelotrichia</taxon>
        <taxon>Erysipelotrichales</taxon>
        <taxon>Erysipelotrichaceae</taxon>
        <taxon>Absicoccus</taxon>
    </lineage>
</organism>
<evidence type="ECO:0000313" key="2">
    <source>
        <dbReference type="Proteomes" id="UP001285244"/>
    </source>
</evidence>
<comment type="caution">
    <text evidence="1">The sequence shown here is derived from an EMBL/GenBank/DDBJ whole genome shotgun (WGS) entry which is preliminary data.</text>
</comment>